<comment type="caution">
    <text evidence="6">The sequence shown here is derived from an EMBL/GenBank/DDBJ whole genome shotgun (WGS) entry which is preliminary data.</text>
</comment>
<gene>
    <name evidence="6" type="ORF">HRV97_17225</name>
</gene>
<dbReference type="InterPro" id="IPR011049">
    <property type="entry name" value="Serralysin-like_metalloprot_C"/>
</dbReference>
<dbReference type="PRINTS" id="PR00313">
    <property type="entry name" value="CABNDNGRPT"/>
</dbReference>
<comment type="subcellular location">
    <subcellularLocation>
        <location evidence="2">Secreted</location>
    </subcellularLocation>
</comment>
<dbReference type="InterPro" id="IPR050557">
    <property type="entry name" value="RTX_toxin/Mannuronan_C5-epim"/>
</dbReference>
<dbReference type="Pfam" id="PF00353">
    <property type="entry name" value="HemolysinCabind"/>
    <property type="match status" value="3"/>
</dbReference>
<dbReference type="SUPFAM" id="SSF51120">
    <property type="entry name" value="beta-Roll"/>
    <property type="match status" value="1"/>
</dbReference>
<keyword evidence="3" id="KW-0964">Secreted</keyword>
<dbReference type="InterPro" id="IPR013858">
    <property type="entry name" value="Peptidase_M10B_C"/>
</dbReference>
<comment type="cofactor">
    <cofactor evidence="1">
        <name>Ca(2+)</name>
        <dbReference type="ChEBI" id="CHEBI:29108"/>
    </cofactor>
</comment>
<keyword evidence="4" id="KW-0677">Repeat</keyword>
<dbReference type="InterPro" id="IPR001343">
    <property type="entry name" value="Hemolysn_Ca-bd"/>
</dbReference>
<evidence type="ECO:0000256" key="3">
    <source>
        <dbReference type="ARBA" id="ARBA00022525"/>
    </source>
</evidence>
<evidence type="ECO:0000256" key="2">
    <source>
        <dbReference type="ARBA" id="ARBA00004613"/>
    </source>
</evidence>
<evidence type="ECO:0000313" key="7">
    <source>
        <dbReference type="Proteomes" id="UP000621447"/>
    </source>
</evidence>
<evidence type="ECO:0000256" key="4">
    <source>
        <dbReference type="ARBA" id="ARBA00022737"/>
    </source>
</evidence>
<dbReference type="Proteomes" id="UP000621447">
    <property type="component" value="Unassembled WGS sequence"/>
</dbReference>
<protein>
    <submittedName>
        <fullName evidence="6">Calcium-binding protein</fullName>
    </submittedName>
</protein>
<dbReference type="RefSeq" id="WP_174195354.1">
    <property type="nucleotide sequence ID" value="NZ_JABULH010000029.1"/>
</dbReference>
<evidence type="ECO:0000313" key="6">
    <source>
        <dbReference type="EMBL" id="NTS66878.1"/>
    </source>
</evidence>
<dbReference type="PROSITE" id="PS00330">
    <property type="entry name" value="HEMOLYSIN_CALCIUM"/>
    <property type="match status" value="1"/>
</dbReference>
<dbReference type="Gene3D" id="2.150.10.10">
    <property type="entry name" value="Serralysin-like metalloprotease, C-terminal"/>
    <property type="match status" value="1"/>
</dbReference>
<sequence>DTGVLRGNYADYTMTQGAGSVTIARTGETSTFTNVEHYRFADGVVLTLGANGADTFDLSNKTGAITLATGAGNDAIFAGAALTGADRIDAGAGNNDQVALQGDYTGANALVLQAGTLTNVEVLAALAGGNYDITTNDGAVAAGQVFTVFGGNLGASDSLTFNGSAETDGSFLFFGGAGTDTLTGGANSDAFFFGPDRFGPNDTVVGGGGVDQIGFDSFSAPLTLDARVDVEVVALLRGPNGTINTYGAITVDDSWVNAGETKTITAVTSFQDQVGPVLADLTIDGSGETNGNLRILSGSGNDTLTGGAGNDIIFGGLGHDTMTGGAGNDTFVFNGAADSASTGFDTILDFDRASDTIQVNGQTYASFTDQSGGQLSQGSFDADLSQALGTTLTGTNGVFFTASSGDYAGQTFLVVNTDGVDGYQAGSDLVIRTDPGTPVTVEAFGGGNTGVVTPLVDAAPLDHHQTIIA</sequence>
<reference evidence="6 7" key="1">
    <citation type="submission" date="2020-06" db="EMBL/GenBank/DDBJ databases">
        <title>Sphingomonas hominis sp. nov., a member of the Sphingomonas, isolated from the hair of a 22-year-old girl.</title>
        <authorList>
            <person name="Zhang D.-F."/>
            <person name="Cui X.-W."/>
        </authorList>
    </citation>
    <scope>NUCLEOTIDE SEQUENCE [LARGE SCALE GENOMIC DNA]</scope>
    <source>
        <strain evidence="6 7">HHU CXW</strain>
    </source>
</reference>
<dbReference type="PANTHER" id="PTHR38340:SF1">
    <property type="entry name" value="S-LAYER PROTEIN"/>
    <property type="match status" value="1"/>
</dbReference>
<evidence type="ECO:0000256" key="1">
    <source>
        <dbReference type="ARBA" id="ARBA00001913"/>
    </source>
</evidence>
<feature type="non-terminal residue" evidence="6">
    <location>
        <position position="1"/>
    </location>
</feature>
<evidence type="ECO:0000259" key="5">
    <source>
        <dbReference type="Pfam" id="PF08548"/>
    </source>
</evidence>
<dbReference type="Pfam" id="PF08548">
    <property type="entry name" value="Peptidase_M10_C"/>
    <property type="match status" value="1"/>
</dbReference>
<feature type="domain" description="Peptidase M10 serralysin C-terminal" evidence="5">
    <location>
        <begin position="277"/>
        <end position="363"/>
    </location>
</feature>
<keyword evidence="7" id="KW-1185">Reference proteome</keyword>
<organism evidence="6 7">
    <name type="scientific">Sphingomonas hominis</name>
    <dbReference type="NCBI Taxonomy" id="2741495"/>
    <lineage>
        <taxon>Bacteria</taxon>
        <taxon>Pseudomonadati</taxon>
        <taxon>Pseudomonadota</taxon>
        <taxon>Alphaproteobacteria</taxon>
        <taxon>Sphingomonadales</taxon>
        <taxon>Sphingomonadaceae</taxon>
        <taxon>Sphingomonas</taxon>
    </lineage>
</organism>
<dbReference type="InterPro" id="IPR018511">
    <property type="entry name" value="Hemolysin-typ_Ca-bd_CS"/>
</dbReference>
<dbReference type="EMBL" id="JABULH010000029">
    <property type="protein sequence ID" value="NTS66878.1"/>
    <property type="molecule type" value="Genomic_DNA"/>
</dbReference>
<accession>A0ABX2JKB4</accession>
<name>A0ABX2JKB4_9SPHN</name>
<dbReference type="PANTHER" id="PTHR38340">
    <property type="entry name" value="S-LAYER PROTEIN"/>
    <property type="match status" value="1"/>
</dbReference>
<proteinExistence type="predicted"/>